<keyword evidence="4 13" id="KW-0328">Glycosyltransferase</keyword>
<evidence type="ECO:0000256" key="12">
    <source>
        <dbReference type="ARBA" id="ARBA00023211"/>
    </source>
</evidence>
<dbReference type="GO" id="GO:0008375">
    <property type="term" value="F:acetylglucosaminyltransferase activity"/>
    <property type="evidence" value="ECO:0007669"/>
    <property type="project" value="InterPro"/>
</dbReference>
<evidence type="ECO:0000256" key="10">
    <source>
        <dbReference type="ARBA" id="ARBA00023034"/>
    </source>
</evidence>
<evidence type="ECO:0000256" key="6">
    <source>
        <dbReference type="ARBA" id="ARBA00022692"/>
    </source>
</evidence>
<evidence type="ECO:0000256" key="7">
    <source>
        <dbReference type="ARBA" id="ARBA00022723"/>
    </source>
</evidence>
<evidence type="ECO:0000256" key="9">
    <source>
        <dbReference type="ARBA" id="ARBA00022989"/>
    </source>
</evidence>
<dbReference type="SUPFAM" id="SSF53448">
    <property type="entry name" value="Nucleotide-diphospho-sugar transferases"/>
    <property type="match status" value="1"/>
</dbReference>
<keyword evidence="6" id="KW-0812">Transmembrane</keyword>
<keyword evidence="9" id="KW-1133">Transmembrane helix</keyword>
<keyword evidence="5 13" id="KW-0808">Transferase</keyword>
<evidence type="ECO:0000313" key="13">
    <source>
        <dbReference type="EMBL" id="URA10851.1"/>
    </source>
</evidence>
<proteinExistence type="predicted"/>
<dbReference type="Pfam" id="PF03071">
    <property type="entry name" value="GNT-I"/>
    <property type="match status" value="1"/>
</dbReference>
<comment type="subcellular location">
    <subcellularLocation>
        <location evidence="2">Golgi apparatus membrane</location>
        <topology evidence="2">Single-pass type II membrane protein</topology>
    </subcellularLocation>
</comment>
<dbReference type="InterPro" id="IPR004139">
    <property type="entry name" value="Glyco_trans_13"/>
</dbReference>
<dbReference type="EMBL" id="CP073355">
    <property type="protein sequence ID" value="URA10851.1"/>
    <property type="molecule type" value="Genomic_DNA"/>
</dbReference>
<keyword evidence="14" id="KW-1185">Reference proteome</keyword>
<organism evidence="13 14">
    <name type="scientific">Thermospira aquatica</name>
    <dbReference type="NCBI Taxonomy" id="2828656"/>
    <lineage>
        <taxon>Bacteria</taxon>
        <taxon>Pseudomonadati</taxon>
        <taxon>Spirochaetota</taxon>
        <taxon>Spirochaetia</taxon>
        <taxon>Brevinematales</taxon>
        <taxon>Thermospiraceae</taxon>
        <taxon>Thermospira</taxon>
    </lineage>
</organism>
<protein>
    <submittedName>
        <fullName evidence="13">Glycosyltransferase</fullName>
        <ecNumber evidence="13">2.4.-.-</ecNumber>
    </submittedName>
</protein>
<dbReference type="Proteomes" id="UP001056539">
    <property type="component" value="Chromosome"/>
</dbReference>
<evidence type="ECO:0000256" key="1">
    <source>
        <dbReference type="ARBA" id="ARBA00001936"/>
    </source>
</evidence>
<comment type="cofactor">
    <cofactor evidence="1">
        <name>Mn(2+)</name>
        <dbReference type="ChEBI" id="CHEBI:29035"/>
    </cofactor>
</comment>
<evidence type="ECO:0000256" key="3">
    <source>
        <dbReference type="ARBA" id="ARBA00004922"/>
    </source>
</evidence>
<comment type="pathway">
    <text evidence="3">Protein modification; protein glycosylation.</text>
</comment>
<dbReference type="KEGG" id="taqu:KDW03_03330"/>
<evidence type="ECO:0000256" key="5">
    <source>
        <dbReference type="ARBA" id="ARBA00022679"/>
    </source>
</evidence>
<evidence type="ECO:0000313" key="14">
    <source>
        <dbReference type="Proteomes" id="UP001056539"/>
    </source>
</evidence>
<keyword evidence="10" id="KW-0333">Golgi apparatus</keyword>
<dbReference type="RefSeq" id="WP_408648340.1">
    <property type="nucleotide sequence ID" value="NZ_CP073355.1"/>
</dbReference>
<keyword evidence="11" id="KW-0472">Membrane</keyword>
<keyword evidence="7" id="KW-0479">Metal-binding</keyword>
<keyword evidence="8" id="KW-0735">Signal-anchor</keyword>
<evidence type="ECO:0000256" key="2">
    <source>
        <dbReference type="ARBA" id="ARBA00004323"/>
    </source>
</evidence>
<keyword evidence="12" id="KW-0464">Manganese</keyword>
<reference evidence="13" key="1">
    <citation type="submission" date="2021-04" db="EMBL/GenBank/DDBJ databases">
        <authorList>
            <person name="Postec A."/>
        </authorList>
    </citation>
    <scope>NUCLEOTIDE SEQUENCE</scope>
    <source>
        <strain evidence="13">F1F22</strain>
    </source>
</reference>
<accession>A0AAX3BF56</accession>
<name>A0AAX3BF56_9SPIR</name>
<dbReference type="InterPro" id="IPR029044">
    <property type="entry name" value="Nucleotide-diphossugar_trans"/>
</dbReference>
<evidence type="ECO:0000256" key="11">
    <source>
        <dbReference type="ARBA" id="ARBA00023136"/>
    </source>
</evidence>
<sequence length="308" mass="36693">MALAPIVLFVYKRLWHTQQVVEALLRNPEAKETDLFIYSDGPKAGAEEEVQKLREYLRSIRGFKSINIVERETNWGLAKNIIDGVTNVVNKYSKVIVIEDDIVVSPGFLRYMNEALQLYENSEKVAGIAGYMYPIKKWQDLPKTFFLRKMDCWGWGTWKRAWELYHPDAGSLYAELMKRKDKKRFDWGSFFPYYSRMLVHQKEGKISTWDIQWYATVFLHDMFFLYPRQSLVQNIGFDESGTHTFGVGKVFHHRELPLSLEVVKHEVIEEHPLARKRVTQFLRWIYLRLLLNMPLSLIVKRLWWRFFK</sequence>
<dbReference type="GO" id="GO:0046872">
    <property type="term" value="F:metal ion binding"/>
    <property type="evidence" value="ECO:0007669"/>
    <property type="project" value="UniProtKB-KW"/>
</dbReference>
<evidence type="ECO:0000256" key="8">
    <source>
        <dbReference type="ARBA" id="ARBA00022968"/>
    </source>
</evidence>
<dbReference type="Gene3D" id="3.90.550.10">
    <property type="entry name" value="Spore Coat Polysaccharide Biosynthesis Protein SpsA, Chain A"/>
    <property type="match status" value="1"/>
</dbReference>
<gene>
    <name evidence="13" type="ORF">KDW03_03330</name>
</gene>
<dbReference type="EC" id="2.4.-.-" evidence="13"/>
<dbReference type="AlphaFoldDB" id="A0AAX3BF56"/>
<reference evidence="13" key="2">
    <citation type="submission" date="2022-06" db="EMBL/GenBank/DDBJ databases">
        <title>Thermospira aquatica gen. nov., sp. nov.</title>
        <authorList>
            <person name="Ben Ali Gam Z."/>
            <person name="Labat M."/>
        </authorList>
    </citation>
    <scope>NUCLEOTIDE SEQUENCE</scope>
    <source>
        <strain evidence="13">F1F22</strain>
    </source>
</reference>
<evidence type="ECO:0000256" key="4">
    <source>
        <dbReference type="ARBA" id="ARBA00022676"/>
    </source>
</evidence>